<dbReference type="EMBL" id="KV417508">
    <property type="protein sequence ID" value="KZP27490.1"/>
    <property type="molecule type" value="Genomic_DNA"/>
</dbReference>
<gene>
    <name evidence="1" type="ORF">FIBSPDRAFT_730721</name>
</gene>
<sequence>VAAAYAFTVYRSQGQTLPYLIVDIASPPSGKLNLFNLYVTLSRTLMQEDDRLEELNKLTRSWRKKMGWDVRAEAIL</sequence>
<protein>
    <recommendedName>
        <fullName evidence="3">UvrD-like helicase C-terminal domain-containing protein</fullName>
    </recommendedName>
</protein>
<evidence type="ECO:0000313" key="2">
    <source>
        <dbReference type="Proteomes" id="UP000076532"/>
    </source>
</evidence>
<dbReference type="OrthoDB" id="2986975at2759"/>
<organism evidence="1 2">
    <name type="scientific">Athelia psychrophila</name>
    <dbReference type="NCBI Taxonomy" id="1759441"/>
    <lineage>
        <taxon>Eukaryota</taxon>
        <taxon>Fungi</taxon>
        <taxon>Dikarya</taxon>
        <taxon>Basidiomycota</taxon>
        <taxon>Agaricomycotina</taxon>
        <taxon>Agaricomycetes</taxon>
        <taxon>Agaricomycetidae</taxon>
        <taxon>Atheliales</taxon>
        <taxon>Atheliaceae</taxon>
        <taxon>Athelia</taxon>
    </lineage>
</organism>
<keyword evidence="2" id="KW-1185">Reference proteome</keyword>
<evidence type="ECO:0000313" key="1">
    <source>
        <dbReference type="EMBL" id="KZP27490.1"/>
    </source>
</evidence>
<reference evidence="1 2" key="1">
    <citation type="journal article" date="2016" name="Mol. Biol. Evol.">
        <title>Comparative Genomics of Early-Diverging Mushroom-Forming Fungi Provides Insights into the Origins of Lignocellulose Decay Capabilities.</title>
        <authorList>
            <person name="Nagy L.G."/>
            <person name="Riley R."/>
            <person name="Tritt A."/>
            <person name="Adam C."/>
            <person name="Daum C."/>
            <person name="Floudas D."/>
            <person name="Sun H."/>
            <person name="Yadav J.S."/>
            <person name="Pangilinan J."/>
            <person name="Larsson K.H."/>
            <person name="Matsuura K."/>
            <person name="Barry K."/>
            <person name="Labutti K."/>
            <person name="Kuo R."/>
            <person name="Ohm R.A."/>
            <person name="Bhattacharya S.S."/>
            <person name="Shirouzu T."/>
            <person name="Yoshinaga Y."/>
            <person name="Martin F.M."/>
            <person name="Grigoriev I.V."/>
            <person name="Hibbett D.S."/>
        </authorList>
    </citation>
    <scope>NUCLEOTIDE SEQUENCE [LARGE SCALE GENOMIC DNA]</scope>
    <source>
        <strain evidence="1 2">CBS 109695</strain>
    </source>
</reference>
<name>A0A166QSJ4_9AGAM</name>
<proteinExistence type="predicted"/>
<feature type="non-terminal residue" evidence="1">
    <location>
        <position position="1"/>
    </location>
</feature>
<dbReference type="STRING" id="436010.A0A166QSJ4"/>
<dbReference type="Proteomes" id="UP000076532">
    <property type="component" value="Unassembled WGS sequence"/>
</dbReference>
<accession>A0A166QSJ4</accession>
<evidence type="ECO:0008006" key="3">
    <source>
        <dbReference type="Google" id="ProtNLM"/>
    </source>
</evidence>
<dbReference type="AlphaFoldDB" id="A0A166QSJ4"/>